<keyword evidence="1" id="KW-0862">Zinc</keyword>
<evidence type="ECO:0000313" key="5">
    <source>
        <dbReference type="Proteomes" id="UP000774326"/>
    </source>
</evidence>
<sequence>MTNTNKSTSTAAKVSKRFRPSGQVAQFKSSTRILKTNKIDNSPPSAHQSSNEPAKPVRRRIYTYKGYAPKFVCDECNKAFPNRLLHESHKSTVHSLERPSDDHHTSNDQESE</sequence>
<name>A0A9P8Q6P0_WICPI</name>
<protein>
    <recommendedName>
        <fullName evidence="3">C2H2-type domain-containing protein</fullName>
    </recommendedName>
</protein>
<dbReference type="PROSITE" id="PS00028">
    <property type="entry name" value="ZINC_FINGER_C2H2_1"/>
    <property type="match status" value="1"/>
</dbReference>
<keyword evidence="5" id="KW-1185">Reference proteome</keyword>
<dbReference type="AlphaFoldDB" id="A0A9P8Q6P0"/>
<dbReference type="Proteomes" id="UP000774326">
    <property type="component" value="Unassembled WGS sequence"/>
</dbReference>
<feature type="region of interest" description="Disordered" evidence="2">
    <location>
        <begin position="90"/>
        <end position="112"/>
    </location>
</feature>
<keyword evidence="1" id="KW-0863">Zinc-finger</keyword>
<reference evidence="4" key="2">
    <citation type="submission" date="2021-01" db="EMBL/GenBank/DDBJ databases">
        <authorList>
            <person name="Schikora-Tamarit M.A."/>
        </authorList>
    </citation>
    <scope>NUCLEOTIDE SEQUENCE</scope>
    <source>
        <strain evidence="4">CBS2887</strain>
    </source>
</reference>
<evidence type="ECO:0000259" key="3">
    <source>
        <dbReference type="PROSITE" id="PS50157"/>
    </source>
</evidence>
<feature type="region of interest" description="Disordered" evidence="2">
    <location>
        <begin position="1"/>
        <end position="58"/>
    </location>
</feature>
<evidence type="ECO:0000256" key="1">
    <source>
        <dbReference type="PROSITE-ProRule" id="PRU00042"/>
    </source>
</evidence>
<evidence type="ECO:0000313" key="4">
    <source>
        <dbReference type="EMBL" id="KAH3685337.1"/>
    </source>
</evidence>
<feature type="compositionally biased region" description="Polar residues" evidence="2">
    <location>
        <begin position="23"/>
        <end position="52"/>
    </location>
</feature>
<comment type="caution">
    <text evidence="4">The sequence shown here is derived from an EMBL/GenBank/DDBJ whole genome shotgun (WGS) entry which is preliminary data.</text>
</comment>
<dbReference type="PROSITE" id="PS50157">
    <property type="entry name" value="ZINC_FINGER_C2H2_2"/>
    <property type="match status" value="1"/>
</dbReference>
<dbReference type="EMBL" id="JAEUBG010002052">
    <property type="protein sequence ID" value="KAH3685337.1"/>
    <property type="molecule type" value="Genomic_DNA"/>
</dbReference>
<evidence type="ECO:0000256" key="2">
    <source>
        <dbReference type="SAM" id="MobiDB-lite"/>
    </source>
</evidence>
<keyword evidence="1" id="KW-0479">Metal-binding</keyword>
<feature type="domain" description="C2H2-type" evidence="3">
    <location>
        <begin position="71"/>
        <end position="99"/>
    </location>
</feature>
<organism evidence="4 5">
    <name type="scientific">Wickerhamomyces pijperi</name>
    <name type="common">Yeast</name>
    <name type="synonym">Pichia pijperi</name>
    <dbReference type="NCBI Taxonomy" id="599730"/>
    <lineage>
        <taxon>Eukaryota</taxon>
        <taxon>Fungi</taxon>
        <taxon>Dikarya</taxon>
        <taxon>Ascomycota</taxon>
        <taxon>Saccharomycotina</taxon>
        <taxon>Saccharomycetes</taxon>
        <taxon>Phaffomycetales</taxon>
        <taxon>Wickerhamomycetaceae</taxon>
        <taxon>Wickerhamomyces</taxon>
    </lineage>
</organism>
<reference evidence="4" key="1">
    <citation type="journal article" date="2021" name="Open Biol.">
        <title>Shared evolutionary footprints suggest mitochondrial oxidative damage underlies multiple complex I losses in fungi.</title>
        <authorList>
            <person name="Schikora-Tamarit M.A."/>
            <person name="Marcet-Houben M."/>
            <person name="Nosek J."/>
            <person name="Gabaldon T."/>
        </authorList>
    </citation>
    <scope>NUCLEOTIDE SEQUENCE</scope>
    <source>
        <strain evidence="4">CBS2887</strain>
    </source>
</reference>
<accession>A0A9P8Q6P0</accession>
<proteinExistence type="predicted"/>
<gene>
    <name evidence="4" type="ORF">WICPIJ_003689</name>
</gene>
<dbReference type="InterPro" id="IPR013087">
    <property type="entry name" value="Znf_C2H2_type"/>
</dbReference>
<feature type="compositionally biased region" description="Polar residues" evidence="2">
    <location>
        <begin position="1"/>
        <end position="12"/>
    </location>
</feature>
<dbReference type="GO" id="GO:0008270">
    <property type="term" value="F:zinc ion binding"/>
    <property type="evidence" value="ECO:0007669"/>
    <property type="project" value="UniProtKB-KW"/>
</dbReference>